<dbReference type="InterPro" id="IPR003439">
    <property type="entry name" value="ABC_transporter-like_ATP-bd"/>
</dbReference>
<dbReference type="Pfam" id="PF00005">
    <property type="entry name" value="ABC_tran"/>
    <property type="match status" value="1"/>
</dbReference>
<dbReference type="InterPro" id="IPR017871">
    <property type="entry name" value="ABC_transporter-like_CS"/>
</dbReference>
<feature type="domain" description="ABC transporter" evidence="10">
    <location>
        <begin position="521"/>
        <end position="756"/>
    </location>
</feature>
<reference evidence="12 13" key="1">
    <citation type="submission" date="2014-09" db="EMBL/GenBank/DDBJ databases">
        <title>Butyrate-producing bacteria isolated from human gut.</title>
        <authorList>
            <person name="Zhang Q."/>
            <person name="Zhao L."/>
        </authorList>
    </citation>
    <scope>NUCLEOTIDE SEQUENCE [LARGE SCALE GENOMIC DNA]</scope>
    <source>
        <strain evidence="12 13">21</strain>
    </source>
</reference>
<keyword evidence="7 9" id="KW-1133">Transmembrane helix</keyword>
<dbReference type="Pfam" id="PF00664">
    <property type="entry name" value="ABC_membrane"/>
    <property type="match status" value="1"/>
</dbReference>
<sequence>MKKIFKNMLPYWKSIILIVVVLVIQAYCDLALPTYTADIIDVGIQNKGIEHILPQEMTSEEYENAQLFMTKEEKTLWASSYEATQHKTYECSVTDKDTLDELDSEFAIPLILNYQMSQMEEDQFKEMLATQNGQDVSGYEQMSLEQIGQMLGTELSVSEKEVEQDDGSTQTVNCVDVRPIFEAMEASGQMDESAVLSMRDSMEDMVETMGDSMLTSTGAAYAAACDEDAGLDLAKIQTAYLWKKGLQMAGLAAVMMAAAIFVSYLASKVGAGVGRSLRGRLYEKVMHFSNAEMGHFSTASLITRSTNDVQQIQMVTAVFLRMLAYAPIIGIGGIIKVVQTKAGMGWLIVVAVIVIFAFVMILMGAAMPKFKKMQEKVDDVNLVSREILTGLSVIRAFRREDKEEERFDGVNRELTKTMLFTNRVMTLMMPGMMMIMYALTVAIVWVAAKKIDLGVMQVGSMTAFITYAMLIVMAFLMLTAMSVMLPRAGVAADRIDEVLNMDISIKEAEEPKHVEKTAGVLKFSHVDFTYPGSKEAAIMDIDFTANPGQTTAIIGSTGCGKSTIVNLIPRLYDVTEGSITLDGTDIRELSMKDLRQQIGFVPQKGVLFSGTIASNLRLGNKDASDADVRQAAQIAQAEDFIEEKSEKYDAPIAQGGTNVSGGQKQRLAIARAIAKHPKIFVFDDSFSALDLKTDAKLRKALSNTVQDSTVIIVAQRISTILHADQILVLDEGQIVGKGTHEELMKTCTVYQEIAKSQMSAKELGLTDGEEAEDHE</sequence>
<dbReference type="SMART" id="SM00382">
    <property type="entry name" value="AAA"/>
    <property type="match status" value="1"/>
</dbReference>
<dbReference type="CDD" id="cd18548">
    <property type="entry name" value="ABC_6TM_Tm287_like"/>
    <property type="match status" value="1"/>
</dbReference>
<comment type="caution">
    <text evidence="12">The sequence shown here is derived from an EMBL/GenBank/DDBJ whole genome shotgun (WGS) entry which is preliminary data.</text>
</comment>
<dbReference type="OrthoDB" id="9762778at2"/>
<accession>A0A2V1JP92</accession>
<evidence type="ECO:0000256" key="7">
    <source>
        <dbReference type="ARBA" id="ARBA00022989"/>
    </source>
</evidence>
<dbReference type="PROSITE" id="PS50929">
    <property type="entry name" value="ABC_TM1F"/>
    <property type="match status" value="1"/>
</dbReference>
<dbReference type="Gene3D" id="1.20.1560.10">
    <property type="entry name" value="ABC transporter type 1, transmembrane domain"/>
    <property type="match status" value="1"/>
</dbReference>
<dbReference type="SUPFAM" id="SSF52540">
    <property type="entry name" value="P-loop containing nucleoside triphosphate hydrolases"/>
    <property type="match status" value="1"/>
</dbReference>
<dbReference type="InterPro" id="IPR011527">
    <property type="entry name" value="ABC1_TM_dom"/>
</dbReference>
<evidence type="ECO:0000259" key="10">
    <source>
        <dbReference type="PROSITE" id="PS50893"/>
    </source>
</evidence>
<dbReference type="GO" id="GO:0005524">
    <property type="term" value="F:ATP binding"/>
    <property type="evidence" value="ECO:0007669"/>
    <property type="project" value="UniProtKB-KW"/>
</dbReference>
<dbReference type="FunFam" id="3.40.50.300:FF:000221">
    <property type="entry name" value="Multidrug ABC transporter ATP-binding protein"/>
    <property type="match status" value="1"/>
</dbReference>
<dbReference type="GO" id="GO:0016887">
    <property type="term" value="F:ATP hydrolysis activity"/>
    <property type="evidence" value="ECO:0007669"/>
    <property type="project" value="InterPro"/>
</dbReference>
<name>A0A2V1JP92_EUBRA</name>
<dbReference type="PROSITE" id="PS00211">
    <property type="entry name" value="ABC_TRANSPORTER_1"/>
    <property type="match status" value="1"/>
</dbReference>
<dbReference type="InterPro" id="IPR036640">
    <property type="entry name" value="ABC1_TM_sf"/>
</dbReference>
<evidence type="ECO:0000313" key="13">
    <source>
        <dbReference type="Proteomes" id="UP000245288"/>
    </source>
</evidence>
<dbReference type="Proteomes" id="UP000245288">
    <property type="component" value="Unassembled WGS sequence"/>
</dbReference>
<keyword evidence="6" id="KW-0067">ATP-binding</keyword>
<protein>
    <submittedName>
        <fullName evidence="12">ABC transporter</fullName>
    </submittedName>
</protein>
<evidence type="ECO:0000256" key="5">
    <source>
        <dbReference type="ARBA" id="ARBA00022741"/>
    </source>
</evidence>
<evidence type="ECO:0000256" key="8">
    <source>
        <dbReference type="ARBA" id="ARBA00023136"/>
    </source>
</evidence>
<dbReference type="InterPro" id="IPR039421">
    <property type="entry name" value="Type_1_exporter"/>
</dbReference>
<feature type="domain" description="ABC transmembrane type-1" evidence="11">
    <location>
        <begin position="245"/>
        <end position="487"/>
    </location>
</feature>
<dbReference type="PANTHER" id="PTHR43394">
    <property type="entry name" value="ATP-DEPENDENT PERMEASE MDL1, MITOCHONDRIAL"/>
    <property type="match status" value="1"/>
</dbReference>
<evidence type="ECO:0000256" key="4">
    <source>
        <dbReference type="ARBA" id="ARBA00022692"/>
    </source>
</evidence>
<keyword evidence="3" id="KW-1003">Cell membrane</keyword>
<dbReference type="RefSeq" id="WP_109216767.1">
    <property type="nucleotide sequence ID" value="NZ_JRFU01000191.1"/>
</dbReference>
<proteinExistence type="predicted"/>
<keyword evidence="2" id="KW-0813">Transport</keyword>
<comment type="subcellular location">
    <subcellularLocation>
        <location evidence="1">Cell membrane</location>
        <topology evidence="1">Multi-pass membrane protein</topology>
    </subcellularLocation>
</comment>
<evidence type="ECO:0000259" key="11">
    <source>
        <dbReference type="PROSITE" id="PS50929"/>
    </source>
</evidence>
<dbReference type="AlphaFoldDB" id="A0A2V1JP92"/>
<keyword evidence="13" id="KW-1185">Reference proteome</keyword>
<feature type="transmembrane region" description="Helical" evidence="9">
    <location>
        <begin position="245"/>
        <end position="266"/>
    </location>
</feature>
<gene>
    <name evidence="12" type="ORF">LG34_15545</name>
</gene>
<dbReference type="InterPro" id="IPR027417">
    <property type="entry name" value="P-loop_NTPase"/>
</dbReference>
<evidence type="ECO:0000256" key="9">
    <source>
        <dbReference type="SAM" id="Phobius"/>
    </source>
</evidence>
<dbReference type="Gene3D" id="3.40.50.300">
    <property type="entry name" value="P-loop containing nucleotide triphosphate hydrolases"/>
    <property type="match status" value="1"/>
</dbReference>
<evidence type="ECO:0000256" key="2">
    <source>
        <dbReference type="ARBA" id="ARBA00022448"/>
    </source>
</evidence>
<dbReference type="GO" id="GO:0005886">
    <property type="term" value="C:plasma membrane"/>
    <property type="evidence" value="ECO:0007669"/>
    <property type="project" value="UniProtKB-SubCell"/>
</dbReference>
<feature type="transmembrane region" description="Helical" evidence="9">
    <location>
        <begin position="318"/>
        <end position="338"/>
    </location>
</feature>
<evidence type="ECO:0000256" key="6">
    <source>
        <dbReference type="ARBA" id="ARBA00022840"/>
    </source>
</evidence>
<dbReference type="GO" id="GO:0015421">
    <property type="term" value="F:ABC-type oligopeptide transporter activity"/>
    <property type="evidence" value="ECO:0007669"/>
    <property type="project" value="TreeGrafter"/>
</dbReference>
<dbReference type="PANTHER" id="PTHR43394:SF1">
    <property type="entry name" value="ATP-BINDING CASSETTE SUB-FAMILY B MEMBER 10, MITOCHONDRIAL"/>
    <property type="match status" value="1"/>
</dbReference>
<feature type="transmembrane region" description="Helical" evidence="9">
    <location>
        <begin position="424"/>
        <end position="448"/>
    </location>
</feature>
<keyword evidence="5" id="KW-0547">Nucleotide-binding</keyword>
<evidence type="ECO:0000256" key="3">
    <source>
        <dbReference type="ARBA" id="ARBA00022475"/>
    </source>
</evidence>
<keyword evidence="4 9" id="KW-0812">Transmembrane</keyword>
<dbReference type="PROSITE" id="PS50893">
    <property type="entry name" value="ABC_TRANSPORTER_2"/>
    <property type="match status" value="1"/>
</dbReference>
<dbReference type="SUPFAM" id="SSF90123">
    <property type="entry name" value="ABC transporter transmembrane region"/>
    <property type="match status" value="1"/>
</dbReference>
<feature type="transmembrane region" description="Helical" evidence="9">
    <location>
        <begin position="344"/>
        <end position="366"/>
    </location>
</feature>
<evidence type="ECO:0000313" key="12">
    <source>
        <dbReference type="EMBL" id="PWE85504.1"/>
    </source>
</evidence>
<keyword evidence="8 9" id="KW-0472">Membrane</keyword>
<organism evidence="12 13">
    <name type="scientific">Eubacterium ramulus</name>
    <dbReference type="NCBI Taxonomy" id="39490"/>
    <lineage>
        <taxon>Bacteria</taxon>
        <taxon>Bacillati</taxon>
        <taxon>Bacillota</taxon>
        <taxon>Clostridia</taxon>
        <taxon>Eubacteriales</taxon>
        <taxon>Eubacteriaceae</taxon>
        <taxon>Eubacterium</taxon>
    </lineage>
</organism>
<feature type="transmembrane region" description="Helical" evidence="9">
    <location>
        <begin position="454"/>
        <end position="478"/>
    </location>
</feature>
<evidence type="ECO:0000256" key="1">
    <source>
        <dbReference type="ARBA" id="ARBA00004651"/>
    </source>
</evidence>
<dbReference type="EMBL" id="JRFU01000191">
    <property type="protein sequence ID" value="PWE85504.1"/>
    <property type="molecule type" value="Genomic_DNA"/>
</dbReference>
<dbReference type="InterPro" id="IPR003593">
    <property type="entry name" value="AAA+_ATPase"/>
</dbReference>